<dbReference type="AlphaFoldDB" id="A0A7W9FTD8"/>
<dbReference type="EMBL" id="JACHLJ010000001">
    <property type="protein sequence ID" value="MBB5771244.1"/>
    <property type="molecule type" value="Genomic_DNA"/>
</dbReference>
<dbReference type="Proteomes" id="UP000556201">
    <property type="component" value="Unassembled WGS sequence"/>
</dbReference>
<protein>
    <submittedName>
        <fullName evidence="2">Uncharacterized protein</fullName>
    </submittedName>
</protein>
<evidence type="ECO:0000313" key="2">
    <source>
        <dbReference type="EMBL" id="MBB5771244.1"/>
    </source>
</evidence>
<gene>
    <name evidence="2" type="ORF">HNP47_001213</name>
</gene>
<evidence type="ECO:0000313" key="3">
    <source>
        <dbReference type="Proteomes" id="UP000556201"/>
    </source>
</evidence>
<feature type="transmembrane region" description="Helical" evidence="1">
    <location>
        <begin position="7"/>
        <end position="25"/>
    </location>
</feature>
<reference evidence="2 3" key="1">
    <citation type="submission" date="2020-08" db="EMBL/GenBank/DDBJ databases">
        <title>Functional genomics of gut bacteria from endangered species of beetles.</title>
        <authorList>
            <person name="Carlos-Shanley C."/>
        </authorList>
    </citation>
    <scope>NUCLEOTIDE SEQUENCE [LARGE SCALE GENOMIC DNA]</scope>
    <source>
        <strain evidence="2 3">S00192</strain>
    </source>
</reference>
<evidence type="ECO:0000256" key="1">
    <source>
        <dbReference type="SAM" id="Phobius"/>
    </source>
</evidence>
<organism evidence="2 3">
    <name type="scientific">Brevundimonas vesicularis</name>
    <name type="common">Pseudomonas vesicularis</name>
    <dbReference type="NCBI Taxonomy" id="41276"/>
    <lineage>
        <taxon>Bacteria</taxon>
        <taxon>Pseudomonadati</taxon>
        <taxon>Pseudomonadota</taxon>
        <taxon>Alphaproteobacteria</taxon>
        <taxon>Caulobacterales</taxon>
        <taxon>Caulobacteraceae</taxon>
        <taxon>Brevundimonas</taxon>
    </lineage>
</organism>
<keyword evidence="1" id="KW-0472">Membrane</keyword>
<comment type="caution">
    <text evidence="2">The sequence shown here is derived from an EMBL/GenBank/DDBJ whole genome shotgun (WGS) entry which is preliminary data.</text>
</comment>
<keyword evidence="1" id="KW-1133">Transmembrane helix</keyword>
<accession>A0A7W9FTD8</accession>
<proteinExistence type="predicted"/>
<keyword evidence="1" id="KW-0812">Transmembrane</keyword>
<feature type="transmembrane region" description="Helical" evidence="1">
    <location>
        <begin position="31"/>
        <end position="47"/>
    </location>
</feature>
<name>A0A7W9FTD8_BREVE</name>
<sequence length="76" mass="8408">MISELKIYLGICVGMALLLAGLLIWRPDTDVKVSLIVVLFSILAAVVRSNIQLAKRMEAQEDRHRAGEAARSESRT</sequence>